<sequence>MDIRKVAAIVEAFTDHIRKFNELKDNTDEDSAKLDAVVLKMRKSGKFIKSNAVNAEYVLSLHLHDEKMLYKEYGGSPFDLDLFDIGKDENDRLLHQRPEPRSPETLSEPGKWKEWCGAIQICQKVYVPMVIKRQWSLSVLVMKLKKANVYDNFSICSTPSVDNYGYIEAHDHRRCVGKYDSSLKVMNKLLGEYVDGVDVFCAQVPESIRRLYIGSLILTSEVNKANAPRPEATPGNAPSSQAIGTLTVAAEDPGSQFLEAFGVAWRQHQPLFSTEWDFLKRKSPNDMLSKSFEYHILSSFGGFATNRLLNERLEYLEGEFHKLESQCKVVSEQRDSAQQENTRLKQETERVKEEAENTKKEAEKEKEEEAEKAKEVAENAKAKAEKDIEDQANEFKNKLAEILKEEEKQTKERLNKVCFRTVYKPWLWNRNMRTGFLVEGEEETLAKCWKTKMEEGAEFEEEGLNVEEERVQDQEEQVEDLSTSPSM</sequence>
<dbReference type="EnsemblPlants" id="evm.model.03.1524">
    <property type="protein sequence ID" value="cds.evm.model.03.1524"/>
    <property type="gene ID" value="evm.TU.03.1524"/>
</dbReference>
<feature type="region of interest" description="Disordered" evidence="1">
    <location>
        <begin position="454"/>
        <end position="487"/>
    </location>
</feature>
<accession>A0A803P5L1</accession>
<dbReference type="Proteomes" id="UP000596661">
    <property type="component" value="Chromosome 3"/>
</dbReference>
<reference evidence="2" key="2">
    <citation type="submission" date="2021-03" db="UniProtKB">
        <authorList>
            <consortium name="EnsemblPlants"/>
        </authorList>
    </citation>
    <scope>IDENTIFICATION</scope>
</reference>
<dbReference type="Gramene" id="evm.model.03.1524">
    <property type="protein sequence ID" value="cds.evm.model.03.1524"/>
    <property type="gene ID" value="evm.TU.03.1524"/>
</dbReference>
<reference evidence="2" key="1">
    <citation type="submission" date="2018-11" db="EMBL/GenBank/DDBJ databases">
        <authorList>
            <person name="Grassa J C."/>
        </authorList>
    </citation>
    <scope>NUCLEOTIDE SEQUENCE [LARGE SCALE GENOMIC DNA]</scope>
</reference>
<organism evidence="2 3">
    <name type="scientific">Cannabis sativa</name>
    <name type="common">Hemp</name>
    <name type="synonym">Marijuana</name>
    <dbReference type="NCBI Taxonomy" id="3483"/>
    <lineage>
        <taxon>Eukaryota</taxon>
        <taxon>Viridiplantae</taxon>
        <taxon>Streptophyta</taxon>
        <taxon>Embryophyta</taxon>
        <taxon>Tracheophyta</taxon>
        <taxon>Spermatophyta</taxon>
        <taxon>Magnoliopsida</taxon>
        <taxon>eudicotyledons</taxon>
        <taxon>Gunneridae</taxon>
        <taxon>Pentapetalae</taxon>
        <taxon>rosids</taxon>
        <taxon>fabids</taxon>
        <taxon>Rosales</taxon>
        <taxon>Cannabaceae</taxon>
        <taxon>Cannabis</taxon>
    </lineage>
</organism>
<dbReference type="AlphaFoldDB" id="A0A803P5L1"/>
<proteinExistence type="predicted"/>
<evidence type="ECO:0000256" key="1">
    <source>
        <dbReference type="SAM" id="MobiDB-lite"/>
    </source>
</evidence>
<evidence type="ECO:0000313" key="3">
    <source>
        <dbReference type="Proteomes" id="UP000596661"/>
    </source>
</evidence>
<protein>
    <submittedName>
        <fullName evidence="2">Uncharacterized protein</fullName>
    </submittedName>
</protein>
<evidence type="ECO:0000313" key="2">
    <source>
        <dbReference type="EnsemblPlants" id="cds.evm.model.03.1524"/>
    </source>
</evidence>
<name>A0A803P5L1_CANSA</name>
<feature type="region of interest" description="Disordered" evidence="1">
    <location>
        <begin position="333"/>
        <end position="385"/>
    </location>
</feature>
<keyword evidence="3" id="KW-1185">Reference proteome</keyword>
<feature type="compositionally biased region" description="Acidic residues" evidence="1">
    <location>
        <begin position="456"/>
        <end position="466"/>
    </location>
</feature>
<dbReference type="EMBL" id="UZAU01000318">
    <property type="status" value="NOT_ANNOTATED_CDS"/>
    <property type="molecule type" value="Genomic_DNA"/>
</dbReference>